<feature type="compositionally biased region" description="Low complexity" evidence="1">
    <location>
        <begin position="180"/>
        <end position="193"/>
    </location>
</feature>
<feature type="region of interest" description="Disordered" evidence="1">
    <location>
        <begin position="220"/>
        <end position="240"/>
    </location>
</feature>
<evidence type="ECO:0000313" key="3">
    <source>
        <dbReference type="Proteomes" id="UP000605846"/>
    </source>
</evidence>
<dbReference type="Proteomes" id="UP000605846">
    <property type="component" value="Unassembled WGS sequence"/>
</dbReference>
<accession>A0A8H7BZV1</accession>
<evidence type="ECO:0000256" key="1">
    <source>
        <dbReference type="SAM" id="MobiDB-lite"/>
    </source>
</evidence>
<feature type="compositionally biased region" description="Low complexity" evidence="1">
    <location>
        <begin position="121"/>
        <end position="137"/>
    </location>
</feature>
<protein>
    <submittedName>
        <fullName evidence="2">Uncharacterized protein</fullName>
    </submittedName>
</protein>
<proteinExistence type="predicted"/>
<dbReference type="AlphaFoldDB" id="A0A8H7BZV1"/>
<name>A0A8H7BZV1_9FUNG</name>
<feature type="region of interest" description="Disordered" evidence="1">
    <location>
        <begin position="43"/>
        <end position="193"/>
    </location>
</feature>
<dbReference type="EMBL" id="JABAYA010000001">
    <property type="protein sequence ID" value="KAF7732844.1"/>
    <property type="molecule type" value="Genomic_DNA"/>
</dbReference>
<sequence>MEDPKRVVFDEETLELARFFQTTGPSRKPSTEDILGRMTRLLRRKRQQQHAQAPKKYIMLPAYPPPPELEPFSSISLEFPKLPPSPAEKMKKSISTHQHQHHHHPMHPSQQEDTIGTPGLSASSSTSSTSRNTSTDTAISNSGSMGDMKKKGVDMAVQTVSEEEMDQKEQEKEKNKRRLSSPPSLPSGALLTPFIPTTEEAKVLLKMIEQLRAQLLEEQRSRKTLEQAMSKKDRRKNVEL</sequence>
<keyword evidence="3" id="KW-1185">Reference proteome</keyword>
<gene>
    <name evidence="2" type="ORF">EC973_000120</name>
</gene>
<feature type="compositionally biased region" description="Basic residues" evidence="1">
    <location>
        <begin position="92"/>
        <end position="106"/>
    </location>
</feature>
<comment type="caution">
    <text evidence="2">The sequence shown here is derived from an EMBL/GenBank/DDBJ whole genome shotgun (WGS) entry which is preliminary data.</text>
</comment>
<reference evidence="2" key="1">
    <citation type="submission" date="2020-01" db="EMBL/GenBank/DDBJ databases">
        <title>Genome Sequencing of Three Apophysomyces-Like Fungal Strains Confirms a Novel Fungal Genus in the Mucoromycota with divergent Burkholderia-like Endosymbiotic Bacteria.</title>
        <authorList>
            <person name="Stajich J.E."/>
            <person name="Macias A.M."/>
            <person name="Carter-House D."/>
            <person name="Lovett B."/>
            <person name="Kasson L.R."/>
            <person name="Berry K."/>
            <person name="Grigoriev I."/>
            <person name="Chang Y."/>
            <person name="Spatafora J."/>
            <person name="Kasson M.T."/>
        </authorList>
    </citation>
    <scope>NUCLEOTIDE SEQUENCE</scope>
    <source>
        <strain evidence="2">NRRL A-21654</strain>
    </source>
</reference>
<organism evidence="2 3">
    <name type="scientific">Apophysomyces ossiformis</name>
    <dbReference type="NCBI Taxonomy" id="679940"/>
    <lineage>
        <taxon>Eukaryota</taxon>
        <taxon>Fungi</taxon>
        <taxon>Fungi incertae sedis</taxon>
        <taxon>Mucoromycota</taxon>
        <taxon>Mucoromycotina</taxon>
        <taxon>Mucoromycetes</taxon>
        <taxon>Mucorales</taxon>
        <taxon>Mucorineae</taxon>
        <taxon>Mucoraceae</taxon>
        <taxon>Apophysomyces</taxon>
    </lineage>
</organism>
<evidence type="ECO:0000313" key="2">
    <source>
        <dbReference type="EMBL" id="KAF7732844.1"/>
    </source>
</evidence>
<dbReference type="OrthoDB" id="10609435at2759"/>